<dbReference type="SUPFAM" id="SSF53383">
    <property type="entry name" value="PLP-dependent transferases"/>
    <property type="match status" value="1"/>
</dbReference>
<dbReference type="InterPro" id="IPR015421">
    <property type="entry name" value="PyrdxlP-dep_Trfase_major"/>
</dbReference>
<dbReference type="Pfam" id="PF00155">
    <property type="entry name" value="Aminotran_1_2"/>
    <property type="match status" value="1"/>
</dbReference>
<protein>
    <submittedName>
        <fullName evidence="2">GntR family transcriptional regulator</fullName>
    </submittedName>
</protein>
<dbReference type="Gene3D" id="3.40.640.10">
    <property type="entry name" value="Type I PLP-dependent aspartate aminotransferase-like (Major domain)"/>
    <property type="match status" value="1"/>
</dbReference>
<dbReference type="InterPro" id="IPR051446">
    <property type="entry name" value="HTH_trans_reg/aminotransferase"/>
</dbReference>
<dbReference type="EMBL" id="UASN01000016">
    <property type="protein sequence ID" value="SPX54425.1"/>
    <property type="molecule type" value="Genomic_DNA"/>
</dbReference>
<dbReference type="AlphaFoldDB" id="A0A2X1QDG1"/>
<name>A0A2X1QDG1_KLEPN</name>
<dbReference type="Proteomes" id="UP000251123">
    <property type="component" value="Unassembled WGS sequence"/>
</dbReference>
<dbReference type="InterPro" id="IPR004839">
    <property type="entry name" value="Aminotransferase_I/II_large"/>
</dbReference>
<evidence type="ECO:0000259" key="1">
    <source>
        <dbReference type="Pfam" id="PF00155"/>
    </source>
</evidence>
<dbReference type="PANTHER" id="PTHR46577">
    <property type="entry name" value="HTH-TYPE TRANSCRIPTIONAL REGULATORY PROTEIN GABR"/>
    <property type="match status" value="1"/>
</dbReference>
<sequence>MDDEGMDVGWGQRHHPQARFALLTPAHQSPLGVALSLPDAASCWRGPRSATRGSLRTIYDSEFRYHGKPLPPLKSLDAPQRVIYAGTFSKSMFPALRTAWLVVPTPLVARFHQTAERQSCTVPTLWQQTLADFIQQGHFWRHLKKMRASYSQRRQWLESALQAQGFQVTPQLGGIHWLCRSAATIGCSRGGRLWPGWRCRR</sequence>
<dbReference type="PANTHER" id="PTHR46577:SF1">
    <property type="entry name" value="HTH-TYPE TRANSCRIPTIONAL REGULATORY PROTEIN GABR"/>
    <property type="match status" value="1"/>
</dbReference>
<evidence type="ECO:0000313" key="2">
    <source>
        <dbReference type="EMBL" id="SPX54425.1"/>
    </source>
</evidence>
<organism evidence="2 3">
    <name type="scientific">Klebsiella pneumoniae</name>
    <dbReference type="NCBI Taxonomy" id="573"/>
    <lineage>
        <taxon>Bacteria</taxon>
        <taxon>Pseudomonadati</taxon>
        <taxon>Pseudomonadota</taxon>
        <taxon>Gammaproteobacteria</taxon>
        <taxon>Enterobacterales</taxon>
        <taxon>Enterobacteriaceae</taxon>
        <taxon>Klebsiella/Raoultella group</taxon>
        <taxon>Klebsiella</taxon>
        <taxon>Klebsiella pneumoniae complex</taxon>
    </lineage>
</organism>
<feature type="domain" description="Aminotransferase class I/classII large" evidence="1">
    <location>
        <begin position="81"/>
        <end position="175"/>
    </location>
</feature>
<gene>
    <name evidence="2" type="primary">gabR_1</name>
    <name evidence="2" type="ORF">NCTC9601_01564</name>
</gene>
<dbReference type="InterPro" id="IPR015424">
    <property type="entry name" value="PyrdxlP-dep_Trfase"/>
</dbReference>
<evidence type="ECO:0000313" key="3">
    <source>
        <dbReference type="Proteomes" id="UP000251123"/>
    </source>
</evidence>
<accession>A0A2X1QDG1</accession>
<dbReference type="GO" id="GO:0030170">
    <property type="term" value="F:pyridoxal phosphate binding"/>
    <property type="evidence" value="ECO:0007669"/>
    <property type="project" value="InterPro"/>
</dbReference>
<reference evidence="2 3" key="1">
    <citation type="submission" date="2018-06" db="EMBL/GenBank/DDBJ databases">
        <authorList>
            <consortium name="Pathogen Informatics"/>
            <person name="Doyle S."/>
        </authorList>
    </citation>
    <scope>NUCLEOTIDE SEQUENCE [LARGE SCALE GENOMIC DNA]</scope>
    <source>
        <strain evidence="2 3">NCTC9601</strain>
    </source>
</reference>
<proteinExistence type="predicted"/>